<keyword evidence="1 5" id="KW-0813">Transport</keyword>
<dbReference type="SUPFAM" id="SSF49503">
    <property type="entry name" value="Cupredoxins"/>
    <property type="match status" value="1"/>
</dbReference>
<evidence type="ECO:0000313" key="8">
    <source>
        <dbReference type="Proteomes" id="UP001253595"/>
    </source>
</evidence>
<evidence type="ECO:0000256" key="5">
    <source>
        <dbReference type="RuleBase" id="RU363017"/>
    </source>
</evidence>
<keyword evidence="4 5" id="KW-0186">Copper</keyword>
<comment type="caution">
    <text evidence="7">The sequence shown here is derived from an EMBL/GenBank/DDBJ whole genome shotgun (WGS) entry which is preliminary data.</text>
</comment>
<dbReference type="PANTHER" id="PTHR38439">
    <property type="entry name" value="AURACYANIN-B"/>
    <property type="match status" value="1"/>
</dbReference>
<keyword evidence="3 5" id="KW-0249">Electron transport</keyword>
<evidence type="ECO:0000259" key="6">
    <source>
        <dbReference type="Pfam" id="PF00127"/>
    </source>
</evidence>
<comment type="function">
    <text evidence="5">Transfers electrons from cytochrome c551 to cytochrome oxidase.</text>
</comment>
<dbReference type="PANTHER" id="PTHR38439:SF2">
    <property type="entry name" value="OUTER MEMBRANE PROTEIN H.8"/>
    <property type="match status" value="1"/>
</dbReference>
<accession>A0ABU1V3R0</accession>
<keyword evidence="5" id="KW-0574">Periplasm</keyword>
<dbReference type="InterPro" id="IPR050845">
    <property type="entry name" value="Cu-binding_ET"/>
</dbReference>
<evidence type="ECO:0000256" key="3">
    <source>
        <dbReference type="ARBA" id="ARBA00022982"/>
    </source>
</evidence>
<dbReference type="EMBL" id="JAVDVX010000010">
    <property type="protein sequence ID" value="MDR7092087.1"/>
    <property type="molecule type" value="Genomic_DNA"/>
</dbReference>
<feature type="signal peptide" evidence="5">
    <location>
        <begin position="1"/>
        <end position="22"/>
    </location>
</feature>
<dbReference type="CDD" id="cd13922">
    <property type="entry name" value="Azurin"/>
    <property type="match status" value="1"/>
</dbReference>
<keyword evidence="2 5" id="KW-0479">Metal-binding</keyword>
<dbReference type="RefSeq" id="WP_310076103.1">
    <property type="nucleotide sequence ID" value="NZ_JAVDVX010000010.1"/>
</dbReference>
<feature type="domain" description="Blue (type 1) copper" evidence="6">
    <location>
        <begin position="24"/>
        <end position="149"/>
    </location>
</feature>
<comment type="subcellular location">
    <subcellularLocation>
        <location evidence="5">Periplasm</location>
    </subcellularLocation>
</comment>
<evidence type="ECO:0000256" key="1">
    <source>
        <dbReference type="ARBA" id="ARBA00022448"/>
    </source>
</evidence>
<evidence type="ECO:0000256" key="2">
    <source>
        <dbReference type="ARBA" id="ARBA00022723"/>
    </source>
</evidence>
<dbReference type="InterPro" id="IPR014068">
    <property type="entry name" value="Azurin"/>
</dbReference>
<keyword evidence="5" id="KW-0732">Signal</keyword>
<gene>
    <name evidence="7" type="ORF">J2X05_004127</name>
</gene>
<dbReference type="InterPro" id="IPR000923">
    <property type="entry name" value="BlueCu_1"/>
</dbReference>
<dbReference type="Gene3D" id="2.60.40.420">
    <property type="entry name" value="Cupredoxins - blue copper proteins"/>
    <property type="match status" value="1"/>
</dbReference>
<dbReference type="PROSITE" id="PS00196">
    <property type="entry name" value="COPPER_BLUE"/>
    <property type="match status" value="1"/>
</dbReference>
<proteinExistence type="predicted"/>
<dbReference type="InterPro" id="IPR028871">
    <property type="entry name" value="BlueCu_1_BS"/>
</dbReference>
<organism evidence="7 8">
    <name type="scientific">Cellvibrio fibrivorans</name>
    <dbReference type="NCBI Taxonomy" id="126350"/>
    <lineage>
        <taxon>Bacteria</taxon>
        <taxon>Pseudomonadati</taxon>
        <taxon>Pseudomonadota</taxon>
        <taxon>Gammaproteobacteria</taxon>
        <taxon>Cellvibrionales</taxon>
        <taxon>Cellvibrionaceae</taxon>
        <taxon>Cellvibrio</taxon>
    </lineage>
</organism>
<protein>
    <recommendedName>
        <fullName evidence="5">Azurin</fullName>
    </recommendedName>
</protein>
<evidence type="ECO:0000313" key="7">
    <source>
        <dbReference type="EMBL" id="MDR7092087.1"/>
    </source>
</evidence>
<dbReference type="NCBIfam" id="TIGR02695">
    <property type="entry name" value="azurin"/>
    <property type="match status" value="1"/>
</dbReference>
<feature type="chain" id="PRO_5044989513" description="Azurin" evidence="5">
    <location>
        <begin position="23"/>
        <end position="151"/>
    </location>
</feature>
<keyword evidence="8" id="KW-1185">Reference proteome</keyword>
<reference evidence="7 8" key="1">
    <citation type="submission" date="2023-07" db="EMBL/GenBank/DDBJ databases">
        <title>Sorghum-associated microbial communities from plants grown in Nebraska, USA.</title>
        <authorList>
            <person name="Schachtman D."/>
        </authorList>
    </citation>
    <scope>NUCLEOTIDE SEQUENCE [LARGE SCALE GENOMIC DNA]</scope>
    <source>
        <strain evidence="7 8">BE190</strain>
    </source>
</reference>
<evidence type="ECO:0000256" key="4">
    <source>
        <dbReference type="ARBA" id="ARBA00023008"/>
    </source>
</evidence>
<dbReference type="InterPro" id="IPR008972">
    <property type="entry name" value="Cupredoxin"/>
</dbReference>
<name>A0ABU1V3R0_9GAMM</name>
<dbReference type="Proteomes" id="UP001253595">
    <property type="component" value="Unassembled WGS sequence"/>
</dbReference>
<dbReference type="Pfam" id="PF00127">
    <property type="entry name" value="Copper-bind"/>
    <property type="match status" value="1"/>
</dbReference>
<sequence length="151" mass="15857">MMKKYAFALAGLLMAGAQFAQADECSFTLKSNDAMQFDQKAIVVAKTCKEFTLNLAHTGTLPKTVMGHNWVLSKADDAKAVASEGIAAGVDNQYVKPGDARVIAFTKLIGGGETASVTFPVSKLAAGTAYTFFCSFPGHIAIMQGSLTLAP</sequence>